<dbReference type="HOGENOM" id="CLU_053013_0_0_1"/>
<organism evidence="1">
    <name type="scientific">Talaromyces marneffei PM1</name>
    <dbReference type="NCBI Taxonomy" id="1077442"/>
    <lineage>
        <taxon>Eukaryota</taxon>
        <taxon>Fungi</taxon>
        <taxon>Dikarya</taxon>
        <taxon>Ascomycota</taxon>
        <taxon>Pezizomycotina</taxon>
        <taxon>Eurotiomycetes</taxon>
        <taxon>Eurotiomycetidae</taxon>
        <taxon>Eurotiales</taxon>
        <taxon>Trichocomaceae</taxon>
        <taxon>Talaromyces</taxon>
        <taxon>Talaromyces sect. Talaromyces</taxon>
    </lineage>
</organism>
<sequence>METSLNLEKLSDEQKRERVEILSKLHDAPASSSLDAYFQRLEEGSPTWDIDVFVEGIKLMASLSGPEKRKYYDNSLKGLHFPTTFTKLWNKAYPKLPITLRDQDIRWQCPPSWSNELKDSRHVITYLGEAPLSQGLNELLKGPTTLDCGMFCQLVLWMAIRYLIGDRFFDEIYKFEKGHFVITQNWDVPINGTRTIGNLLYPFYDAPDEVKAGSLARIRTRTIFNHTYYRYKHPGGMDSLQNVTQIDGYNVIFDPDGNQTVLSTPQLNGMLRDAYNAPHDSIDKEKIWLYTTFPDYVHPDFAPLNYGVLAKAVERLAGHTVGENEWKNSEDERKELARGMDLVFNFQRLLSCLERTEADVNSILSRA</sequence>
<accession>A0A093UM96</accession>
<dbReference type="AlphaFoldDB" id="A0A093UM96"/>
<protein>
    <submittedName>
        <fullName evidence="1">Uncharacterized protein</fullName>
    </submittedName>
</protein>
<comment type="caution">
    <text evidence="1">The sequence shown here is derived from an EMBL/GenBank/DDBJ whole genome shotgun (WGS) entry which is preliminary data.</text>
</comment>
<dbReference type="EMBL" id="JPOX01000060">
    <property type="protein sequence ID" value="KFX41402.1"/>
    <property type="molecule type" value="Genomic_DNA"/>
</dbReference>
<reference evidence="1" key="1">
    <citation type="journal article" date="2014" name="PLoS Genet.">
        <title>Signature Gene Expression Reveals Novel Clues to the Molecular Mechanisms of Dimorphic Transition in Penicillium marneffei.</title>
        <authorList>
            <person name="Yang E."/>
            <person name="Wang G."/>
            <person name="Cai J."/>
            <person name="Woo P.C."/>
            <person name="Lau S.K."/>
            <person name="Yuen K.-Y."/>
            <person name="Chow W.-N."/>
            <person name="Lin X."/>
        </authorList>
    </citation>
    <scope>NUCLEOTIDE SEQUENCE [LARGE SCALE GENOMIC DNA]</scope>
    <source>
        <strain evidence="1">PM1</strain>
    </source>
</reference>
<name>A0A093UM96_TALMA</name>
<proteinExistence type="predicted"/>
<gene>
    <name evidence="1" type="ORF">GQ26_0600080</name>
</gene>
<evidence type="ECO:0000313" key="1">
    <source>
        <dbReference type="EMBL" id="KFX41402.1"/>
    </source>
</evidence>